<dbReference type="OMA" id="ACSTIHE"/>
<dbReference type="Proteomes" id="UP000574390">
    <property type="component" value="Unassembled WGS sequence"/>
</dbReference>
<reference evidence="3 4" key="1">
    <citation type="submission" date="2020-04" db="EMBL/GenBank/DDBJ databases">
        <title>Perkinsus olseni comparative genomics.</title>
        <authorList>
            <person name="Bogema D.R."/>
        </authorList>
    </citation>
    <scope>NUCLEOTIDE SEQUENCE [LARGE SCALE GENOMIC DNA]</scope>
    <source>
        <strain evidence="2">ATCC PRA-205</strain>
        <strain evidence="1 3">ATCC PRA-207</strain>
    </source>
</reference>
<dbReference type="EMBL" id="JABANO010036901">
    <property type="protein sequence ID" value="KAF4701048.1"/>
    <property type="molecule type" value="Genomic_DNA"/>
</dbReference>
<evidence type="ECO:0000313" key="3">
    <source>
        <dbReference type="Proteomes" id="UP000553632"/>
    </source>
</evidence>
<organism evidence="2 4">
    <name type="scientific">Perkinsus olseni</name>
    <name type="common">Perkinsus atlanticus</name>
    <dbReference type="NCBI Taxonomy" id="32597"/>
    <lineage>
        <taxon>Eukaryota</taxon>
        <taxon>Sar</taxon>
        <taxon>Alveolata</taxon>
        <taxon>Perkinsozoa</taxon>
        <taxon>Perkinsea</taxon>
        <taxon>Perkinsida</taxon>
        <taxon>Perkinsidae</taxon>
        <taxon>Perkinsus</taxon>
    </lineage>
</organism>
<keyword evidence="3" id="KW-1185">Reference proteome</keyword>
<name>A0A7J6QC74_PEROL</name>
<dbReference type="AlphaFoldDB" id="A0A7J6QC74"/>
<sequence>MRACVRAASRAASFAPPRCHLGLHSSNTIRYIAVLISLFLLLQRSVGSCNSDSLGGALGQHTVHQTSTHFLGECSHEFYEASPRCQQTAEILAPFGFEEDDASRCRTCAEACALALAIYATNTYILDMHDCTKSVLLGVRAHELLRNFGGDHAAVNESVLNEVVLSRKAYCANFRLRERQLRGRVEVKSTVGRSERVGLLIAVTPDMLDLAQPTITLWRCWCRRWAIEFVLDTDQWLLRREYRHPNWLRWIRAKVISKAARHPSPVHRSVQAHLPDFDLLFIVDADTVLNLVFWDLNFAEYIFTTFPTQHIIIRDVLPPGTLNNGVVALRGSPIGLAFLDSLLDKMAWMQTAHHDQAAFDETILEFADDAATGPLHTYDSRCVEYALPGANGDHSVAAYSMCWWEAAEELFGPAGLRRQSAIFGFVNPRENDINYVVTTQNLSEIGDAYIYHFAGPGKNWQDIRTFAELPLEIQGEACSTIHEHRKSVHDFSLRHAMGSVARHSCPPPLLVCYHQHVVFIEVDGKPNKACIL</sequence>
<gene>
    <name evidence="2" type="ORF">FOZ62_015241</name>
    <name evidence="1" type="ORF">FOZ63_014139</name>
</gene>
<dbReference type="InterPro" id="IPR029044">
    <property type="entry name" value="Nucleotide-diphossugar_trans"/>
</dbReference>
<evidence type="ECO:0000313" key="4">
    <source>
        <dbReference type="Proteomes" id="UP000574390"/>
    </source>
</evidence>
<comment type="caution">
    <text evidence="2">The sequence shown here is derived from an EMBL/GenBank/DDBJ whole genome shotgun (WGS) entry which is preliminary data.</text>
</comment>
<evidence type="ECO:0000313" key="1">
    <source>
        <dbReference type="EMBL" id="KAF4701048.1"/>
    </source>
</evidence>
<dbReference type="EMBL" id="JABANM010030505">
    <property type="protein sequence ID" value="KAF4706139.1"/>
    <property type="molecule type" value="Genomic_DNA"/>
</dbReference>
<accession>A0A7J6QC74</accession>
<dbReference type="Proteomes" id="UP000553632">
    <property type="component" value="Unassembled WGS sequence"/>
</dbReference>
<proteinExistence type="predicted"/>
<evidence type="ECO:0000313" key="2">
    <source>
        <dbReference type="EMBL" id="KAF4706139.1"/>
    </source>
</evidence>
<protein>
    <submittedName>
        <fullName evidence="2">Uncharacterized protein</fullName>
    </submittedName>
</protein>
<dbReference type="Gene3D" id="3.90.550.10">
    <property type="entry name" value="Spore Coat Polysaccharide Biosynthesis Protein SpsA, Chain A"/>
    <property type="match status" value="1"/>
</dbReference>